<evidence type="ECO:0000256" key="7">
    <source>
        <dbReference type="ARBA" id="ARBA00022593"/>
    </source>
</evidence>
<evidence type="ECO:0000256" key="12">
    <source>
        <dbReference type="ARBA" id="ARBA00022786"/>
    </source>
</evidence>
<evidence type="ECO:0000256" key="5">
    <source>
        <dbReference type="ARBA" id="ARBA00012483"/>
    </source>
</evidence>
<dbReference type="EMBL" id="AP019866">
    <property type="protein sequence ID" value="BBM96948.1"/>
    <property type="molecule type" value="Genomic_DNA"/>
</dbReference>
<feature type="compositionally biased region" description="Basic and acidic residues" evidence="19">
    <location>
        <begin position="1"/>
        <end position="12"/>
    </location>
</feature>
<dbReference type="GO" id="GO:0016558">
    <property type="term" value="P:protein import into peroxisome matrix"/>
    <property type="evidence" value="ECO:0007669"/>
    <property type="project" value="InterPro"/>
</dbReference>
<dbReference type="PANTHER" id="PTHR23350:SF0">
    <property type="entry name" value="PEROXISOME BIOGENESIS FACTOR 10"/>
    <property type="match status" value="1"/>
</dbReference>
<dbReference type="Pfam" id="PF04757">
    <property type="entry name" value="Pex2_Pex12"/>
    <property type="match status" value="1"/>
</dbReference>
<dbReference type="InterPro" id="IPR025654">
    <property type="entry name" value="PEX2/10"/>
</dbReference>
<evidence type="ECO:0000256" key="9">
    <source>
        <dbReference type="ARBA" id="ARBA00022692"/>
    </source>
</evidence>
<keyword evidence="23" id="KW-1185">Reference proteome</keyword>
<keyword evidence="14" id="KW-0653">Protein transport</keyword>
<evidence type="ECO:0000313" key="21">
    <source>
        <dbReference type="EMBL" id="BBM96948.1"/>
    </source>
</evidence>
<evidence type="ECO:0000313" key="24">
    <source>
        <dbReference type="Proteomes" id="UP001162541"/>
    </source>
</evidence>
<evidence type="ECO:0000256" key="14">
    <source>
        <dbReference type="ARBA" id="ARBA00022927"/>
    </source>
</evidence>
<evidence type="ECO:0000256" key="10">
    <source>
        <dbReference type="ARBA" id="ARBA00022723"/>
    </source>
</evidence>
<evidence type="ECO:0000259" key="20">
    <source>
        <dbReference type="PROSITE" id="PS50089"/>
    </source>
</evidence>
<accession>A0A176WJ68</accession>
<reference evidence="22 23" key="1">
    <citation type="submission" date="2016-03" db="EMBL/GenBank/DDBJ databases">
        <title>Mechanisms controlling the formation of the plant cell surface in tip-growing cells are functionally conserved among land plants.</title>
        <authorList>
            <person name="Honkanen S."/>
            <person name="Jones V.A."/>
            <person name="Morieri G."/>
            <person name="Champion C."/>
            <person name="Hetherington A.J."/>
            <person name="Kelly S."/>
            <person name="Saint-Marcoux D."/>
            <person name="Proust H."/>
            <person name="Prescott H."/>
            <person name="Dolan L."/>
        </authorList>
    </citation>
    <scope>NUCLEOTIDE SEQUENCE [LARGE SCALE GENOMIC DNA]</scope>
    <source>
        <strain evidence="23">cv. Tak-1 and cv. Tak-2</strain>
        <tissue evidence="22">Whole gametophyte</tissue>
    </source>
</reference>
<comment type="catalytic activity">
    <reaction evidence="1">
        <text>S-ubiquitinyl-[E2 ubiquitin-conjugating enzyme]-L-cysteine + [acceptor protein]-L-lysine = [E2 ubiquitin-conjugating enzyme]-L-cysteine + N(6)-ubiquitinyl-[acceptor protein]-L-lysine.</text>
        <dbReference type="EC" id="2.3.2.27"/>
    </reaction>
</comment>
<dbReference type="GO" id="GO:0008270">
    <property type="term" value="F:zinc ion binding"/>
    <property type="evidence" value="ECO:0007669"/>
    <property type="project" value="UniProtKB-KW"/>
</dbReference>
<keyword evidence="11 18" id="KW-0863">Zinc-finger</keyword>
<dbReference type="PANTHER" id="PTHR23350">
    <property type="entry name" value="PEROXISOME ASSEMBLY PROTEIN 10"/>
    <property type="match status" value="1"/>
</dbReference>
<evidence type="ECO:0000256" key="16">
    <source>
        <dbReference type="ARBA" id="ARBA00023136"/>
    </source>
</evidence>
<dbReference type="FunFam" id="3.30.40.10:FF:000418">
    <property type="entry name" value="Peroxisome biogenesis factor 10"/>
    <property type="match status" value="1"/>
</dbReference>
<dbReference type="Gene3D" id="3.30.40.10">
    <property type="entry name" value="Zinc/RING finger domain, C3HC4 (zinc finger)"/>
    <property type="match status" value="1"/>
</dbReference>
<dbReference type="EMBL" id="LVLJ01000695">
    <property type="protein sequence ID" value="OAE33069.1"/>
    <property type="molecule type" value="Genomic_DNA"/>
</dbReference>
<dbReference type="PROSITE" id="PS50089">
    <property type="entry name" value="ZF_RING_2"/>
    <property type="match status" value="1"/>
</dbReference>
<dbReference type="InterPro" id="IPR013083">
    <property type="entry name" value="Znf_RING/FYVE/PHD"/>
</dbReference>
<comment type="similarity">
    <text evidence="4">Belongs to the pex2/pex10/pex12 family.</text>
</comment>
<feature type="domain" description="RING-type" evidence="20">
    <location>
        <begin position="349"/>
        <end position="387"/>
    </location>
</feature>
<evidence type="ECO:0000256" key="17">
    <source>
        <dbReference type="ARBA" id="ARBA00023140"/>
    </source>
</evidence>
<dbReference type="PROSITE" id="PS00518">
    <property type="entry name" value="ZF_RING_1"/>
    <property type="match status" value="1"/>
</dbReference>
<keyword evidence="8" id="KW-0808">Transferase</keyword>
<comment type="pathway">
    <text evidence="3">Protein modification; protein ubiquitination.</text>
</comment>
<dbReference type="GO" id="GO:0061630">
    <property type="term" value="F:ubiquitin protein ligase activity"/>
    <property type="evidence" value="ECO:0007669"/>
    <property type="project" value="UniProtKB-EC"/>
</dbReference>
<feature type="region of interest" description="Disordered" evidence="19">
    <location>
        <begin position="1"/>
        <end position="22"/>
    </location>
</feature>
<evidence type="ECO:0000256" key="1">
    <source>
        <dbReference type="ARBA" id="ARBA00000900"/>
    </source>
</evidence>
<feature type="compositionally biased region" description="Basic and acidic residues" evidence="19">
    <location>
        <begin position="322"/>
        <end position="331"/>
    </location>
</feature>
<dbReference type="InterPro" id="IPR017907">
    <property type="entry name" value="Znf_RING_CS"/>
</dbReference>
<dbReference type="InterPro" id="IPR001841">
    <property type="entry name" value="Znf_RING"/>
</dbReference>
<evidence type="ECO:0000256" key="11">
    <source>
        <dbReference type="ARBA" id="ARBA00022771"/>
    </source>
</evidence>
<dbReference type="GO" id="GO:0005778">
    <property type="term" value="C:peroxisomal membrane"/>
    <property type="evidence" value="ECO:0007669"/>
    <property type="project" value="UniProtKB-SubCell"/>
</dbReference>
<evidence type="ECO:0000256" key="13">
    <source>
        <dbReference type="ARBA" id="ARBA00022833"/>
    </source>
</evidence>
<dbReference type="SMART" id="SM00184">
    <property type="entry name" value="RING"/>
    <property type="match status" value="1"/>
</dbReference>
<feature type="region of interest" description="Disordered" evidence="19">
    <location>
        <begin position="163"/>
        <end position="182"/>
    </location>
</feature>
<keyword evidence="10" id="KW-0479">Metal-binding</keyword>
<dbReference type="AlphaFoldDB" id="A0A176WJ68"/>
<keyword evidence="16" id="KW-0472">Membrane</keyword>
<dbReference type="Pfam" id="PF13639">
    <property type="entry name" value="zf-RING_2"/>
    <property type="match status" value="1"/>
</dbReference>
<keyword evidence="7" id="KW-0962">Peroxisome biogenesis</keyword>
<evidence type="ECO:0000256" key="18">
    <source>
        <dbReference type="PROSITE-ProRule" id="PRU00175"/>
    </source>
</evidence>
<reference evidence="21" key="2">
    <citation type="journal article" date="2019" name="Curr. Biol.">
        <title>Chromatin organization in early land plants reveals an ancestral association between H3K27me3, transposons, and constitutive heterochromatin.</title>
        <authorList>
            <person name="Montgomery S.A."/>
            <person name="Tanizawa Y."/>
            <person name="Galik B."/>
            <person name="Wang N."/>
            <person name="Ito T."/>
            <person name="Mochizuki T."/>
            <person name="Akimcheva S."/>
            <person name="Bowman J."/>
            <person name="Cognat V."/>
            <person name="Drouard L."/>
            <person name="Ekker H."/>
            <person name="Houng S."/>
            <person name="Kohchi T."/>
            <person name="Lin S."/>
            <person name="Liu L.D."/>
            <person name="Nakamura Y."/>
            <person name="Valeeva L.R."/>
            <person name="Shakirov E.V."/>
            <person name="Shippen D.E."/>
            <person name="Wei W."/>
            <person name="Yagura M."/>
            <person name="Yamaoka S."/>
            <person name="Yamato K.T."/>
            <person name="Liu C."/>
            <person name="Berger F."/>
        </authorList>
    </citation>
    <scope>NUCLEOTIDE SEQUENCE [LARGE SCALE GENOMIC DNA]</scope>
    <source>
        <strain evidence="21">Tak-1</strain>
    </source>
</reference>
<evidence type="ECO:0000256" key="6">
    <source>
        <dbReference type="ARBA" id="ARBA00022448"/>
    </source>
</evidence>
<dbReference type="InterPro" id="IPR006845">
    <property type="entry name" value="Pex_N"/>
</dbReference>
<keyword evidence="13" id="KW-0862">Zinc</keyword>
<gene>
    <name evidence="22" type="ORF">AXG93_1913s1710</name>
    <name evidence="21" type="ORF">Mp_1g01820</name>
</gene>
<keyword evidence="17" id="KW-0576">Peroxisome</keyword>
<keyword evidence="12" id="KW-0833">Ubl conjugation pathway</keyword>
<sequence>MSREEASADVERGITPSDTTSQRSEDVIVQFAAAAQPEMMRAAEKDEHYVGQVCEACYDAFRHTFGTRLAVAYQNEMKLAGRVLYYLLTTGSGLQTLGEEYCDIVQVAGVPGLPATPARRTLLVFYQTVLPYLAERLSSRAAAQGMALGAEDEPNDMDIVSQISSEEESADREASGSERLASSNLRRNALEVNSRSRMSLTGGLRQAWMTALRRWAMILPSVREALMLFVRTHLMLFYFEGIYYHMGKRAAGIRYIFTGRPTQQRPRYHMLGLFLFIQLSFVCGDWLTRTVFPSIASSMRSRAAYSSVSPADSRGIAVIDEDGGKLDDKGTNRQSSRWADAEAPGSSKCPLCLSARQHPTATPCGHVFCWNCVAEWCNEKPECPLCRAPVTHPELVCVYHADF</sequence>
<keyword evidence="9" id="KW-0812">Transmembrane</keyword>
<keyword evidence="6" id="KW-0813">Transport</keyword>
<evidence type="ECO:0000256" key="15">
    <source>
        <dbReference type="ARBA" id="ARBA00022989"/>
    </source>
</evidence>
<evidence type="ECO:0000256" key="19">
    <source>
        <dbReference type="SAM" id="MobiDB-lite"/>
    </source>
</evidence>
<evidence type="ECO:0000313" key="22">
    <source>
        <dbReference type="EMBL" id="OAE33069.1"/>
    </source>
</evidence>
<organism evidence="22 23">
    <name type="scientific">Marchantia polymorpha subsp. ruderalis</name>
    <dbReference type="NCBI Taxonomy" id="1480154"/>
    <lineage>
        <taxon>Eukaryota</taxon>
        <taxon>Viridiplantae</taxon>
        <taxon>Streptophyta</taxon>
        <taxon>Embryophyta</taxon>
        <taxon>Marchantiophyta</taxon>
        <taxon>Marchantiopsida</taxon>
        <taxon>Marchantiidae</taxon>
        <taxon>Marchantiales</taxon>
        <taxon>Marchantiaceae</taxon>
        <taxon>Marchantia</taxon>
    </lineage>
</organism>
<evidence type="ECO:0000313" key="23">
    <source>
        <dbReference type="Proteomes" id="UP000077202"/>
    </source>
</evidence>
<dbReference type="CDD" id="cd16527">
    <property type="entry name" value="RING-HC_PEX10"/>
    <property type="match status" value="1"/>
</dbReference>
<feature type="region of interest" description="Disordered" evidence="19">
    <location>
        <begin position="321"/>
        <end position="344"/>
    </location>
</feature>
<reference evidence="24" key="3">
    <citation type="journal article" date="2020" name="Curr. Biol.">
        <title>Chromatin organization in early land plants reveals an ancestral association between H3K27me3, transposons, and constitutive heterochromatin.</title>
        <authorList>
            <person name="Montgomery S.A."/>
            <person name="Tanizawa Y."/>
            <person name="Galik B."/>
            <person name="Wang N."/>
            <person name="Ito T."/>
            <person name="Mochizuki T."/>
            <person name="Akimcheva S."/>
            <person name="Bowman J.L."/>
            <person name="Cognat V."/>
            <person name="Marechal-Drouard L."/>
            <person name="Ekker H."/>
            <person name="Hong S.F."/>
            <person name="Kohchi T."/>
            <person name="Lin S.S."/>
            <person name="Liu L.D."/>
            <person name="Nakamura Y."/>
            <person name="Valeeva L.R."/>
            <person name="Shakirov E.V."/>
            <person name="Shippen D.E."/>
            <person name="Wei W.L."/>
            <person name="Yagura M."/>
            <person name="Yamaoka S."/>
            <person name="Yamato K.T."/>
            <person name="Liu C."/>
            <person name="Berger F."/>
        </authorList>
    </citation>
    <scope>NUCLEOTIDE SEQUENCE [LARGE SCALE GENOMIC DNA]</scope>
    <source>
        <strain evidence="24">Tak-1</strain>
    </source>
</reference>
<dbReference type="Proteomes" id="UP000077202">
    <property type="component" value="Unassembled WGS sequence"/>
</dbReference>
<name>A0A176WJ68_MARPO</name>
<protein>
    <recommendedName>
        <fullName evidence="5">RING-type E3 ubiquitin transferase</fullName>
        <ecNumber evidence="5">2.3.2.27</ecNumber>
    </recommendedName>
</protein>
<evidence type="ECO:0000256" key="2">
    <source>
        <dbReference type="ARBA" id="ARBA00004585"/>
    </source>
</evidence>
<dbReference type="EC" id="2.3.2.27" evidence="5"/>
<evidence type="ECO:0000256" key="3">
    <source>
        <dbReference type="ARBA" id="ARBA00004906"/>
    </source>
</evidence>
<dbReference type="Proteomes" id="UP001162541">
    <property type="component" value="Chromosome 1"/>
</dbReference>
<dbReference type="SUPFAM" id="SSF57850">
    <property type="entry name" value="RING/U-box"/>
    <property type="match status" value="1"/>
</dbReference>
<proteinExistence type="inferred from homology"/>
<keyword evidence="15" id="KW-1133">Transmembrane helix</keyword>
<evidence type="ECO:0000256" key="4">
    <source>
        <dbReference type="ARBA" id="ARBA00008704"/>
    </source>
</evidence>
<comment type="subcellular location">
    <subcellularLocation>
        <location evidence="2">Peroxisome membrane</location>
        <topology evidence="2">Multi-pass membrane protein</topology>
    </subcellularLocation>
</comment>
<evidence type="ECO:0000256" key="8">
    <source>
        <dbReference type="ARBA" id="ARBA00022679"/>
    </source>
</evidence>